<feature type="transmembrane region" description="Helical" evidence="1">
    <location>
        <begin position="119"/>
        <end position="141"/>
    </location>
</feature>
<evidence type="ECO:0000313" key="2">
    <source>
        <dbReference type="EMBL" id="AIS02293.1"/>
    </source>
</evidence>
<dbReference type="eggNOG" id="COG3059">
    <property type="taxonomic scope" value="Bacteria"/>
</dbReference>
<dbReference type="Proteomes" id="UP000029482">
    <property type="component" value="Chromosome"/>
</dbReference>
<keyword evidence="1" id="KW-0472">Membrane</keyword>
<dbReference type="HOGENOM" id="CLU_115323_1_0_11"/>
<protein>
    <recommendedName>
        <fullName evidence="4">DoxX family protein</fullName>
    </recommendedName>
</protein>
<keyword evidence="1" id="KW-0812">Transmembrane</keyword>
<keyword evidence="3" id="KW-1185">Reference proteome</keyword>
<proteinExistence type="predicted"/>
<dbReference type="STRING" id="1907.SGLAU_31795"/>
<feature type="transmembrane region" description="Helical" evidence="1">
    <location>
        <begin position="48"/>
        <end position="68"/>
    </location>
</feature>
<dbReference type="AlphaFoldDB" id="A0A089XE84"/>
<gene>
    <name evidence="2" type="ORF">SGLAU_31795</name>
</gene>
<evidence type="ECO:0008006" key="4">
    <source>
        <dbReference type="Google" id="ProtNLM"/>
    </source>
</evidence>
<dbReference type="KEGG" id="sgu:SGLAU_31795"/>
<evidence type="ECO:0000256" key="1">
    <source>
        <dbReference type="SAM" id="Phobius"/>
    </source>
</evidence>
<keyword evidence="1" id="KW-1133">Transmembrane helix</keyword>
<organism evidence="2 3">
    <name type="scientific">Streptomyces glaucescens</name>
    <dbReference type="NCBI Taxonomy" id="1907"/>
    <lineage>
        <taxon>Bacteria</taxon>
        <taxon>Bacillati</taxon>
        <taxon>Actinomycetota</taxon>
        <taxon>Actinomycetes</taxon>
        <taxon>Kitasatosporales</taxon>
        <taxon>Streptomycetaceae</taxon>
        <taxon>Streptomyces</taxon>
    </lineage>
</organism>
<evidence type="ECO:0000313" key="3">
    <source>
        <dbReference type="Proteomes" id="UP000029482"/>
    </source>
</evidence>
<sequence length="174" mass="18543">MLELRPPSFLTSHPSRLLRDRLLPAVRTPSARKTATQRAAEHYRARSFTVLRVSVGLLYCWFGVLKLFPAGSPAEEIAAAAMTKLTGGLLPATVSMPLLGTAETLIGCGLITGLLLRPALALFFAHMAGVFTSLALLPGQMWHHGVPTLEGQYVLKNLVLVAACLAVAADELSG</sequence>
<name>A0A089XE84_STRGA</name>
<dbReference type="EMBL" id="CP009438">
    <property type="protein sequence ID" value="AIS02293.1"/>
    <property type="molecule type" value="Genomic_DNA"/>
</dbReference>
<dbReference type="RefSeq" id="WP_244315293.1">
    <property type="nucleotide sequence ID" value="NZ_CP009438.1"/>
</dbReference>
<accession>A0A089XE84</accession>
<feature type="transmembrane region" description="Helical" evidence="1">
    <location>
        <begin position="88"/>
        <end position="112"/>
    </location>
</feature>
<reference evidence="3" key="1">
    <citation type="journal article" date="2015" name="J. Biotechnol.">
        <title>Complete genome sequence of the actinobacterium Streptomyces glaucescens GLA.O (DSM 40922) consisting of a linear chromosome and one linear plasmid.</title>
        <authorList>
            <person name="Ortseifen V."/>
            <person name="Winkler A."/>
            <person name="Albersmeier A."/>
            <person name="Wendler S."/>
            <person name="Puhler A."/>
            <person name="Kalinowski J."/>
            <person name="Ruckert C."/>
        </authorList>
    </citation>
    <scope>NUCLEOTIDE SEQUENCE [LARGE SCALE GENOMIC DNA]</scope>
    <source>
        <strain evidence="3">DSM 40922 / GLA O</strain>
    </source>
</reference>